<dbReference type="PANTHER" id="PTHR22900">
    <property type="entry name" value="PROTEIN CBG14245-RELATED"/>
    <property type="match status" value="1"/>
</dbReference>
<dbReference type="GO" id="GO:0047756">
    <property type="term" value="F:chondroitin 4-sulfotransferase activity"/>
    <property type="evidence" value="ECO:0007669"/>
    <property type="project" value="InterPro"/>
</dbReference>
<sequence length="164" mass="19384">MPTKPSSGEYIVADKYKVNSCITGKTFSSMQLGIFCYLYDQKRFLSSYLTRIDKAGDRRLCGRENRYKYMNSLVKEYANDNSTKYFDEWKNILVVRDPISRFISGFVQLCVLNIGLPPNHPYCFHCGRDIECFLSHLFSNIKKFKKNKGQPVYFIKYHFYPQTW</sequence>
<dbReference type="GeneID" id="36382651"/>
<dbReference type="GO" id="GO:1902884">
    <property type="term" value="P:positive regulation of response to oxidative stress"/>
    <property type="evidence" value="ECO:0007669"/>
    <property type="project" value="InterPro"/>
</dbReference>
<keyword evidence="2" id="KW-1185">Reference proteome</keyword>
<dbReference type="OrthoDB" id="408912at2759"/>
<keyword evidence="1" id="KW-0808">Transferase</keyword>
<dbReference type="Pfam" id="PF03567">
    <property type="entry name" value="Sulfotransfer_2"/>
    <property type="match status" value="1"/>
</dbReference>
<evidence type="ECO:0000313" key="1">
    <source>
        <dbReference type="EMBL" id="CEF70278.1"/>
    </source>
</evidence>
<dbReference type="GO" id="GO:0016020">
    <property type="term" value="C:membrane"/>
    <property type="evidence" value="ECO:0007669"/>
    <property type="project" value="InterPro"/>
</dbReference>
<dbReference type="EMBL" id="LN609529">
    <property type="protein sequence ID" value="CEF70278.1"/>
    <property type="molecule type" value="Genomic_DNA"/>
</dbReference>
<proteinExistence type="predicted"/>
<gene>
    <name evidence="1 3 4" type="ORF">SRAE_2000491100</name>
</gene>
<reference evidence="3" key="2">
    <citation type="submission" date="2020-12" db="UniProtKB">
        <authorList>
            <consortium name="WormBaseParasite"/>
        </authorList>
    </citation>
    <scope>IDENTIFICATION</scope>
</reference>
<dbReference type="InterPro" id="IPR007669">
    <property type="entry name" value="Chst-1-like"/>
</dbReference>
<dbReference type="OMA" id="CGRENRY"/>
<dbReference type="InterPro" id="IPR005331">
    <property type="entry name" value="Sulfotransferase"/>
</dbReference>
<organism evidence="1">
    <name type="scientific">Strongyloides ratti</name>
    <name type="common">Parasitic roundworm</name>
    <dbReference type="NCBI Taxonomy" id="34506"/>
    <lineage>
        <taxon>Eukaryota</taxon>
        <taxon>Metazoa</taxon>
        <taxon>Ecdysozoa</taxon>
        <taxon>Nematoda</taxon>
        <taxon>Chromadorea</taxon>
        <taxon>Rhabditida</taxon>
        <taxon>Tylenchina</taxon>
        <taxon>Panagrolaimomorpha</taxon>
        <taxon>Strongyloidoidea</taxon>
        <taxon>Strongyloididae</taxon>
        <taxon>Strongyloides</taxon>
    </lineage>
</organism>
<reference evidence="1 2" key="1">
    <citation type="submission" date="2014-09" db="EMBL/GenBank/DDBJ databases">
        <authorList>
            <person name="Martin A.A."/>
        </authorList>
    </citation>
    <scope>NUCLEOTIDE SEQUENCE</scope>
    <source>
        <strain evidence="2">ED321</strain>
        <strain evidence="1">ED321 Heterogonic</strain>
    </source>
</reference>
<dbReference type="PANTHER" id="PTHR22900:SF5">
    <property type="entry name" value="PROTEIN CBG14245"/>
    <property type="match status" value="1"/>
</dbReference>
<accession>A0A090LKP7</accession>
<name>A0A090LKP7_STRRB</name>
<evidence type="ECO:0000313" key="2">
    <source>
        <dbReference type="Proteomes" id="UP000035682"/>
    </source>
</evidence>
<evidence type="ECO:0000313" key="3">
    <source>
        <dbReference type="WBParaSite" id="SRAE_2000491100.1"/>
    </source>
</evidence>
<dbReference type="CTD" id="36382651"/>
<dbReference type="Proteomes" id="UP000035682">
    <property type="component" value="Unplaced"/>
</dbReference>
<evidence type="ECO:0000313" key="4">
    <source>
        <dbReference type="WormBase" id="SRAE_2000491100"/>
    </source>
</evidence>
<dbReference type="RefSeq" id="XP_024509477.1">
    <property type="nucleotide sequence ID" value="XM_024643851.1"/>
</dbReference>
<protein>
    <submittedName>
        <fullName evidence="1 3">Sulfotransferase family-containing protein</fullName>
    </submittedName>
</protein>
<dbReference type="GO" id="GO:0050650">
    <property type="term" value="P:chondroitin sulfate proteoglycan biosynthetic process"/>
    <property type="evidence" value="ECO:0007669"/>
    <property type="project" value="InterPro"/>
</dbReference>
<dbReference type="WormBase" id="SRAE_2000491100">
    <property type="protein sequence ID" value="SRP03731"/>
    <property type="gene ID" value="WBGene00265158"/>
</dbReference>
<dbReference type="WBParaSite" id="SRAE_2000491100.1">
    <property type="protein sequence ID" value="SRAE_2000491100.1"/>
    <property type="gene ID" value="WBGene00265158"/>
</dbReference>
<dbReference type="AlphaFoldDB" id="A0A090LKP7"/>